<feature type="region of interest" description="Disordered" evidence="5">
    <location>
        <begin position="805"/>
        <end position="833"/>
    </location>
</feature>
<dbReference type="GO" id="GO:0003714">
    <property type="term" value="F:transcription corepressor activity"/>
    <property type="evidence" value="ECO:0007669"/>
    <property type="project" value="TreeGrafter"/>
</dbReference>
<feature type="region of interest" description="Disordered" evidence="5">
    <location>
        <begin position="439"/>
        <end position="480"/>
    </location>
</feature>
<evidence type="ECO:0000256" key="4">
    <source>
        <dbReference type="ARBA" id="ARBA00023242"/>
    </source>
</evidence>
<dbReference type="SUPFAM" id="SSF46689">
    <property type="entry name" value="Homeodomain-like"/>
    <property type="match status" value="1"/>
</dbReference>
<feature type="region of interest" description="Disordered" evidence="5">
    <location>
        <begin position="108"/>
        <end position="150"/>
    </location>
</feature>
<feature type="compositionally biased region" description="Basic and acidic residues" evidence="5">
    <location>
        <begin position="596"/>
        <end position="606"/>
    </location>
</feature>
<dbReference type="Gene3D" id="1.10.10.60">
    <property type="entry name" value="Homeodomain-like"/>
    <property type="match status" value="1"/>
</dbReference>
<feature type="domain" description="DUF7650" evidence="6">
    <location>
        <begin position="346"/>
        <end position="435"/>
    </location>
</feature>
<organism evidence="8">
    <name type="scientific">Sesamum angustifolium</name>
    <dbReference type="NCBI Taxonomy" id="2727405"/>
    <lineage>
        <taxon>Eukaryota</taxon>
        <taxon>Viridiplantae</taxon>
        <taxon>Streptophyta</taxon>
        <taxon>Embryophyta</taxon>
        <taxon>Tracheophyta</taxon>
        <taxon>Spermatophyta</taxon>
        <taxon>Magnoliopsida</taxon>
        <taxon>eudicotyledons</taxon>
        <taxon>Gunneridae</taxon>
        <taxon>Pentapetalae</taxon>
        <taxon>asterids</taxon>
        <taxon>lamiids</taxon>
        <taxon>Lamiales</taxon>
        <taxon>Pedaliaceae</taxon>
        <taxon>Sesamum</taxon>
    </lineage>
</organism>
<reference evidence="8" key="2">
    <citation type="journal article" date="2024" name="Plant">
        <title>Genomic evolution and insights into agronomic trait innovations of Sesamum species.</title>
        <authorList>
            <person name="Miao H."/>
            <person name="Wang L."/>
            <person name="Qu L."/>
            <person name="Liu H."/>
            <person name="Sun Y."/>
            <person name="Le M."/>
            <person name="Wang Q."/>
            <person name="Wei S."/>
            <person name="Zheng Y."/>
            <person name="Lin W."/>
            <person name="Duan Y."/>
            <person name="Cao H."/>
            <person name="Xiong S."/>
            <person name="Wang X."/>
            <person name="Wei L."/>
            <person name="Li C."/>
            <person name="Ma Q."/>
            <person name="Ju M."/>
            <person name="Zhao R."/>
            <person name="Li G."/>
            <person name="Mu C."/>
            <person name="Tian Q."/>
            <person name="Mei H."/>
            <person name="Zhang T."/>
            <person name="Gao T."/>
            <person name="Zhang H."/>
        </authorList>
    </citation>
    <scope>NUCLEOTIDE SEQUENCE</scope>
    <source>
        <strain evidence="8">G01</strain>
    </source>
</reference>
<dbReference type="InterPro" id="IPR056067">
    <property type="entry name" value="DUF7650"/>
</dbReference>
<evidence type="ECO:0000313" key="8">
    <source>
        <dbReference type="EMBL" id="KAL0323477.1"/>
    </source>
</evidence>
<keyword evidence="3" id="KW-0804">Transcription</keyword>
<accession>A0AAW2LVW0</accession>
<protein>
    <recommendedName>
        <fullName evidence="9">SANT domain-containing protein</fullName>
    </recommendedName>
</protein>
<keyword evidence="4" id="KW-0539">Nucleus</keyword>
<feature type="region of interest" description="Disordered" evidence="5">
    <location>
        <begin position="541"/>
        <end position="627"/>
    </location>
</feature>
<feature type="compositionally biased region" description="Basic residues" evidence="5">
    <location>
        <begin position="561"/>
        <end position="570"/>
    </location>
</feature>
<feature type="region of interest" description="Disordered" evidence="5">
    <location>
        <begin position="754"/>
        <end position="788"/>
    </location>
</feature>
<dbReference type="InterPro" id="IPR057712">
    <property type="entry name" value="DUF7952"/>
</dbReference>
<dbReference type="PANTHER" id="PTHR13859">
    <property type="entry name" value="ATROPHIN-RELATED"/>
    <property type="match status" value="1"/>
</dbReference>
<dbReference type="InterPro" id="IPR009057">
    <property type="entry name" value="Homeodomain-like_sf"/>
</dbReference>
<evidence type="ECO:0000259" key="7">
    <source>
        <dbReference type="Pfam" id="PF25826"/>
    </source>
</evidence>
<keyword evidence="2" id="KW-0805">Transcription regulation</keyword>
<dbReference type="EMBL" id="JACGWK010000012">
    <property type="protein sequence ID" value="KAL0323477.1"/>
    <property type="molecule type" value="Genomic_DNA"/>
</dbReference>
<gene>
    <name evidence="8" type="ORF">Sangu_1967000</name>
</gene>
<feature type="domain" description="DUF7952" evidence="7">
    <location>
        <begin position="173"/>
        <end position="308"/>
    </location>
</feature>
<feature type="compositionally biased region" description="Polar residues" evidence="5">
    <location>
        <begin position="121"/>
        <end position="137"/>
    </location>
</feature>
<dbReference type="Pfam" id="PF25826">
    <property type="entry name" value="DUF7952"/>
    <property type="match status" value="1"/>
</dbReference>
<evidence type="ECO:0008006" key="9">
    <source>
        <dbReference type="Google" id="ProtNLM"/>
    </source>
</evidence>
<sequence>MASILSGQNGDSIAEISREQFLRPDSDDCGEARVRPLIPSDSYDAGDAFGEPDILPRIGDEYQAELPQLLGEPANISCSRTRPHQNSLVGLPIPLTWISSMKHEGPEIFSDSRCRNPKNIAETSTYSSGETGPSHTSMKPKDESQNLPSDESILECSGGGHSLLVPGLLNESWSETEKASFLLGLYIFEKNFVELKRFVETKEMGAILSFYYGNSTVRMYIVDGQMVERRGARNVYTGRGYFLDSGSRNCYLGNEIHDNITGKESLMSYNSTAVSKNFAEEKMLLVDYVSSLKALVGINILVEAVAIGTGKQDLTRMALEPLRSNQAIPVRPEIPSGKGCSSLTTTEIVKFLSGDYRLSKARSNDLFWEAVWPRLLARGWHSEQPQNPRHIASSNKNCLVFLMPGIKKFSRRKLVKGYHYFDSVTDVLGKVRKEPGLIDLDNEEADGNKKEGGHERAGKKKLKEDENDRPTRQRRSYLQPRTINCSMDDDTRFTVVDTSLSDGQVRELRSFPSETSNMMSISLVRTEGGAQVTLEENTGEFDTTNTITPDAYATDNLTTKPGRKRLPARKKHEENSSYQDTHTVYPDISKTSSSDLKNKKGSIDKRQSRKVPKPHLSRKQEQDDVDYTAPISKRCRRLTANGCDDARDGVIRSSVAPRSGNSMSYCSSGTREFNENVSSQVRLCQDKLPTSSSKGSPHESIECNPVSSIHAKEASPENPRTPFLIDLNLPQLSPEIEDYSVATDLRIDQNDESIKPENHCLPKSSGIEAGKEQPSTVNPLRHGTRNRPPTTRALEAVADGYLTVNRRRRSRGTSSRGNIASRPAQRARLCGSA</sequence>
<evidence type="ECO:0000259" key="6">
    <source>
        <dbReference type="Pfam" id="PF24662"/>
    </source>
</evidence>
<dbReference type="PANTHER" id="PTHR13859:SF11">
    <property type="entry name" value="GRUNGE, ISOFORM J"/>
    <property type="match status" value="1"/>
</dbReference>
<name>A0AAW2LVW0_9LAMI</name>
<feature type="compositionally biased region" description="Basic residues" evidence="5">
    <location>
        <begin position="607"/>
        <end position="617"/>
    </location>
</feature>
<dbReference type="AlphaFoldDB" id="A0AAW2LVW0"/>
<feature type="compositionally biased region" description="Basic and acidic residues" evidence="5">
    <location>
        <begin position="446"/>
        <end position="471"/>
    </location>
</feature>
<evidence type="ECO:0000256" key="2">
    <source>
        <dbReference type="ARBA" id="ARBA00023015"/>
    </source>
</evidence>
<dbReference type="Pfam" id="PF24662">
    <property type="entry name" value="DUF7650"/>
    <property type="match status" value="1"/>
</dbReference>
<evidence type="ECO:0000256" key="1">
    <source>
        <dbReference type="ARBA" id="ARBA00004123"/>
    </source>
</evidence>
<reference evidence="8" key="1">
    <citation type="submission" date="2020-06" db="EMBL/GenBank/DDBJ databases">
        <authorList>
            <person name="Li T."/>
            <person name="Hu X."/>
            <person name="Zhang T."/>
            <person name="Song X."/>
            <person name="Zhang H."/>
            <person name="Dai N."/>
            <person name="Sheng W."/>
            <person name="Hou X."/>
            <person name="Wei L."/>
        </authorList>
    </citation>
    <scope>NUCLEOTIDE SEQUENCE</scope>
    <source>
        <strain evidence="8">G01</strain>
        <tissue evidence="8">Leaf</tissue>
    </source>
</reference>
<evidence type="ECO:0000256" key="5">
    <source>
        <dbReference type="SAM" id="MobiDB-lite"/>
    </source>
</evidence>
<evidence type="ECO:0000256" key="3">
    <source>
        <dbReference type="ARBA" id="ARBA00023163"/>
    </source>
</evidence>
<dbReference type="GO" id="GO:0005634">
    <property type="term" value="C:nucleus"/>
    <property type="evidence" value="ECO:0007669"/>
    <property type="project" value="UniProtKB-SubCell"/>
</dbReference>
<comment type="subcellular location">
    <subcellularLocation>
        <location evidence="1">Nucleus</location>
    </subcellularLocation>
</comment>
<comment type="caution">
    <text evidence="8">The sequence shown here is derived from an EMBL/GenBank/DDBJ whole genome shotgun (WGS) entry which is preliminary data.</text>
</comment>
<proteinExistence type="predicted"/>